<name>A0A517PIF8_9PLAN</name>
<dbReference type="Proteomes" id="UP000320421">
    <property type="component" value="Chromosome"/>
</dbReference>
<dbReference type="AlphaFoldDB" id="A0A517PIF8"/>
<dbReference type="RefSeq" id="WP_145181052.1">
    <property type="nucleotide sequence ID" value="NZ_CP036266.1"/>
</dbReference>
<organism evidence="1 2">
    <name type="scientific">Gimesia chilikensis</name>
    <dbReference type="NCBI Taxonomy" id="2605989"/>
    <lineage>
        <taxon>Bacteria</taxon>
        <taxon>Pseudomonadati</taxon>
        <taxon>Planctomycetota</taxon>
        <taxon>Planctomycetia</taxon>
        <taxon>Planctomycetales</taxon>
        <taxon>Planctomycetaceae</taxon>
        <taxon>Gimesia</taxon>
    </lineage>
</organism>
<sequence>MDKERKKLLKKLCKAEVERRSQELKDQLKAANPADLSDADAWMANYKTGTRREQWLRKKLPTLHKKRLEELFVVHPCNSSGWFSAEGNYLQCEDCGSAVPSVSRARLIKYTGCRCRNIIYWRFFRWHCWKIRRRERVITVKLIGRG</sequence>
<dbReference type="EMBL" id="CP036266">
    <property type="protein sequence ID" value="QDT19172.1"/>
    <property type="molecule type" value="Genomic_DNA"/>
</dbReference>
<evidence type="ECO:0000313" key="2">
    <source>
        <dbReference type="Proteomes" id="UP000320421"/>
    </source>
</evidence>
<keyword evidence="2" id="KW-1185">Reference proteome</keyword>
<evidence type="ECO:0000313" key="1">
    <source>
        <dbReference type="EMBL" id="QDT19172.1"/>
    </source>
</evidence>
<proteinExistence type="predicted"/>
<gene>
    <name evidence="1" type="ORF">HG66A1_09360</name>
</gene>
<protein>
    <submittedName>
        <fullName evidence="1">Uncharacterized protein</fullName>
    </submittedName>
</protein>
<reference evidence="1 2" key="1">
    <citation type="submission" date="2019-02" db="EMBL/GenBank/DDBJ databases">
        <title>Deep-cultivation of Planctomycetes and their phenomic and genomic characterization uncovers novel biology.</title>
        <authorList>
            <person name="Wiegand S."/>
            <person name="Jogler M."/>
            <person name="Boedeker C."/>
            <person name="Pinto D."/>
            <person name="Vollmers J."/>
            <person name="Rivas-Marin E."/>
            <person name="Kohn T."/>
            <person name="Peeters S.H."/>
            <person name="Heuer A."/>
            <person name="Rast P."/>
            <person name="Oberbeckmann S."/>
            <person name="Bunk B."/>
            <person name="Jeske O."/>
            <person name="Meyerdierks A."/>
            <person name="Storesund J.E."/>
            <person name="Kallscheuer N."/>
            <person name="Luecker S."/>
            <person name="Lage O.M."/>
            <person name="Pohl T."/>
            <person name="Merkel B.J."/>
            <person name="Hornburger P."/>
            <person name="Mueller R.-W."/>
            <person name="Bruemmer F."/>
            <person name="Labrenz M."/>
            <person name="Spormann A.M."/>
            <person name="Op den Camp H."/>
            <person name="Overmann J."/>
            <person name="Amann R."/>
            <person name="Jetten M.S.M."/>
            <person name="Mascher T."/>
            <person name="Medema M.H."/>
            <person name="Devos D.P."/>
            <person name="Kaster A.-K."/>
            <person name="Ovreas L."/>
            <person name="Rohde M."/>
            <person name="Galperin M.Y."/>
            <person name="Jogler C."/>
        </authorList>
    </citation>
    <scope>NUCLEOTIDE SEQUENCE [LARGE SCALE GENOMIC DNA]</scope>
    <source>
        <strain evidence="1 2">HG66A1</strain>
    </source>
</reference>
<accession>A0A517PIF8</accession>
<dbReference type="OrthoDB" id="9948016at2"/>